<evidence type="ECO:0000256" key="1">
    <source>
        <dbReference type="SAM" id="MobiDB-lite"/>
    </source>
</evidence>
<proteinExistence type="predicted"/>
<accession>A0A9W7W1T5</accession>
<dbReference type="Proteomes" id="UP001138500">
    <property type="component" value="Unassembled WGS sequence"/>
</dbReference>
<evidence type="ECO:0000313" key="2">
    <source>
        <dbReference type="EMBL" id="KAH9826644.1"/>
    </source>
</evidence>
<gene>
    <name evidence="2" type="ORF">Tdes44962_MAKER10001</name>
</gene>
<keyword evidence="3" id="KW-1185">Reference proteome</keyword>
<dbReference type="OrthoDB" id="3868964at2759"/>
<dbReference type="AlphaFoldDB" id="A0A9W7W1T5"/>
<organism evidence="2 3">
    <name type="scientific">Teratosphaeria destructans</name>
    <dbReference type="NCBI Taxonomy" id="418781"/>
    <lineage>
        <taxon>Eukaryota</taxon>
        <taxon>Fungi</taxon>
        <taxon>Dikarya</taxon>
        <taxon>Ascomycota</taxon>
        <taxon>Pezizomycotina</taxon>
        <taxon>Dothideomycetes</taxon>
        <taxon>Dothideomycetidae</taxon>
        <taxon>Mycosphaerellales</taxon>
        <taxon>Teratosphaeriaceae</taxon>
        <taxon>Teratosphaeria</taxon>
    </lineage>
</organism>
<evidence type="ECO:0000313" key="3">
    <source>
        <dbReference type="Proteomes" id="UP001138500"/>
    </source>
</evidence>
<protein>
    <submittedName>
        <fullName evidence="2">Uncharacterized protein</fullName>
    </submittedName>
</protein>
<reference evidence="2 3" key="2">
    <citation type="journal article" date="2021" name="Curr. Genet.">
        <title>Genetic response to nitrogen starvation in the aggressive Eucalyptus foliar pathogen Teratosphaeria destructans.</title>
        <authorList>
            <person name="Havenga M."/>
            <person name="Wingfield B.D."/>
            <person name="Wingfield M.J."/>
            <person name="Dreyer L.L."/>
            <person name="Roets F."/>
            <person name="Aylward J."/>
        </authorList>
    </citation>
    <scope>NUCLEOTIDE SEQUENCE [LARGE SCALE GENOMIC DNA]</scope>
    <source>
        <strain evidence="2">CMW44962</strain>
    </source>
</reference>
<reference evidence="2 3" key="1">
    <citation type="journal article" date="2018" name="IMA Fungus">
        <title>IMA Genome-F 10: Nine draft genome sequences of Claviceps purpurea s.lat., including C. arundinis, C. humidiphila, and C. cf. spartinae, pseudomolecules for the pitch canker pathogen Fusarium circinatum, draft genome of Davidsoniella eucalypti, Grosmannia galeiformis, Quambalaria eucalypti, and Teratosphaeria destructans.</title>
        <authorList>
            <person name="Wingfield B.D."/>
            <person name="Liu M."/>
            <person name="Nguyen H.D."/>
            <person name="Lane F.A."/>
            <person name="Morgan S.W."/>
            <person name="De Vos L."/>
            <person name="Wilken P.M."/>
            <person name="Duong T.A."/>
            <person name="Aylward J."/>
            <person name="Coetzee M.P."/>
            <person name="Dadej K."/>
            <person name="De Beer Z.W."/>
            <person name="Findlay W."/>
            <person name="Havenga M."/>
            <person name="Kolarik M."/>
            <person name="Menzies J.G."/>
            <person name="Naidoo K."/>
            <person name="Pochopski O."/>
            <person name="Shoukouhi P."/>
            <person name="Santana Q.C."/>
            <person name="Seifert K.A."/>
            <person name="Soal N."/>
            <person name="Steenkamp E.T."/>
            <person name="Tatham C.T."/>
            <person name="van der Nest M.A."/>
            <person name="Wingfield M.J."/>
        </authorList>
    </citation>
    <scope>NUCLEOTIDE SEQUENCE [LARGE SCALE GENOMIC DNA]</scope>
    <source>
        <strain evidence="2">CMW44962</strain>
    </source>
</reference>
<sequence>MDGPDMDLYALHGHEHRFYGPTADPPVDVDRGRSPQLDLVVCRSRCGCACASSRGDGGSEFDGTGGSGGSDEEARAPLTASGSSPEYGESVDGDEGARDEEIEVGDLGVFNRDFVVAALVKHARCRCHDPEQRAYGLGSVTSSGYLSSESMAVHHGSDLGRVTSRAMSISSGSPQSASARSLSSSGVLGFAGGQFDEMDVLAHPYTVGATPLQMSDEDAFAAAMEVTMHHGRHFSLEQSAFEDHSAYDTW</sequence>
<dbReference type="EMBL" id="RIBY02001970">
    <property type="protein sequence ID" value="KAH9826644.1"/>
    <property type="molecule type" value="Genomic_DNA"/>
</dbReference>
<feature type="region of interest" description="Disordered" evidence="1">
    <location>
        <begin position="52"/>
        <end position="96"/>
    </location>
</feature>
<name>A0A9W7W1T5_9PEZI</name>
<comment type="caution">
    <text evidence="2">The sequence shown here is derived from an EMBL/GenBank/DDBJ whole genome shotgun (WGS) entry which is preliminary data.</text>
</comment>
<feature type="compositionally biased region" description="Gly residues" evidence="1">
    <location>
        <begin position="55"/>
        <end position="69"/>
    </location>
</feature>